<comment type="caution">
    <text evidence="12">The sequence shown here is derived from an EMBL/GenBank/DDBJ whole genome shotgun (WGS) entry which is preliminary data.</text>
</comment>
<keyword evidence="3" id="KW-0677">Repeat</keyword>
<evidence type="ECO:0000256" key="11">
    <source>
        <dbReference type="SAM" id="MobiDB-lite"/>
    </source>
</evidence>
<gene>
    <name evidence="12" type="ORF">AV274_1852</name>
</gene>
<dbReference type="Pfam" id="PF13432">
    <property type="entry name" value="TPR_16"/>
    <property type="match status" value="1"/>
</dbReference>
<sequence>MNPSDKKFIVALASAAAILSAAAAFYLRKRNGKKREKKEEEKKEEPAPVKPAPVPQDSGEVDFSNVNTVDDVFSMAYKYMAALQFEKAIKCYSKCIKMVGMKDKQKRKLMFNSRANAYLTMKNIDGAIGDFTECINLFPLDSKCYLNRAEAYMKKEQEEKALHDYTMYTLLEADFTKIPDSIHDAMMNIQKSIGFKLAAEEVQRRKKDPSYVKPFPPKSHFKTFFGYFVSEKDNEYNVHNWSLVELTEKINSFSPDADTQYSLGDLHLMRGGMLKAAGCYKEAFNDFKSACDEANQCHDMFDAKLECATFYTLLGENEKADALFKDLLDNGSQMSPNPNWINFYAKYSTSLVSSDQKAAMELASKAVELYPNDPDVHLARGSVAYMCHNHEEAIKELKASIAIHPSTCAYMYLTMCYGESNTDEAIPMIKKAVELDPKNAEILNAYGDLMMMRGSYLAAKGKYEEAVEAAPNVAVSYVNLASLVLRVSKNTQEAVALLHKAIQKDACCIQAYVLLIQVYTLMNKEKDIEEVIKKGLACAVDFDDIAEVLGYKYVIEESTKCNALVKQLREESKQLREESKQLREESKQLREESKQSI</sequence>
<evidence type="ECO:0000313" key="13">
    <source>
        <dbReference type="Proteomes" id="UP000078348"/>
    </source>
</evidence>
<keyword evidence="2" id="KW-0812">Transmembrane</keyword>
<feature type="region of interest" description="Disordered" evidence="11">
    <location>
        <begin position="32"/>
        <end position="60"/>
    </location>
</feature>
<dbReference type="SUPFAM" id="SSF48452">
    <property type="entry name" value="TPR-like"/>
    <property type="match status" value="1"/>
</dbReference>
<keyword evidence="10" id="KW-0175">Coiled coil</keyword>
<dbReference type="PANTHER" id="PTHR46208">
    <property type="entry name" value="MITOCHONDRIAL IMPORT RECEPTOR SUBUNIT TOM70"/>
    <property type="match status" value="1"/>
</dbReference>
<keyword evidence="8" id="KW-0472">Membrane</keyword>
<keyword evidence="5" id="KW-0802">TPR repeat</keyword>
<dbReference type="InterPro" id="IPR019734">
    <property type="entry name" value="TPR_rpt"/>
</dbReference>
<keyword evidence="6" id="KW-1133">Transmembrane helix</keyword>
<evidence type="ECO:0000256" key="5">
    <source>
        <dbReference type="ARBA" id="ARBA00022803"/>
    </source>
</evidence>
<evidence type="ECO:0000256" key="2">
    <source>
        <dbReference type="ARBA" id="ARBA00022692"/>
    </source>
</evidence>
<dbReference type="OrthoDB" id="2942533at2759"/>
<evidence type="ECO:0000256" key="4">
    <source>
        <dbReference type="ARBA" id="ARBA00022787"/>
    </source>
</evidence>
<keyword evidence="13" id="KW-1185">Reference proteome</keyword>
<comment type="subcellular location">
    <subcellularLocation>
        <location evidence="1">Mitochondrion outer membrane</location>
        <topology evidence="1">Single-pass membrane protein</topology>
    </subcellularLocation>
</comment>
<dbReference type="EMBL" id="LXWW01000081">
    <property type="protein sequence ID" value="OAO16423.1"/>
    <property type="molecule type" value="Genomic_DNA"/>
</dbReference>
<reference evidence="12 13" key="1">
    <citation type="submission" date="2016-05" db="EMBL/GenBank/DDBJ databases">
        <title>Nuclear genome of Blastocystis sp. subtype 1 NandII.</title>
        <authorList>
            <person name="Gentekaki E."/>
            <person name="Curtis B."/>
            <person name="Stairs C."/>
            <person name="Eme L."/>
            <person name="Herman E."/>
            <person name="Klimes V."/>
            <person name="Arias M.C."/>
            <person name="Elias M."/>
            <person name="Hilliou F."/>
            <person name="Klute M."/>
            <person name="Malik S.-B."/>
            <person name="Pightling A."/>
            <person name="Rachubinski R."/>
            <person name="Salas D."/>
            <person name="Schlacht A."/>
            <person name="Suga H."/>
            <person name="Archibald J."/>
            <person name="Ball S.G."/>
            <person name="Clark G."/>
            <person name="Dacks J."/>
            <person name="Van Der Giezen M."/>
            <person name="Tsaousis A."/>
            <person name="Roger A."/>
        </authorList>
    </citation>
    <scope>NUCLEOTIDE SEQUENCE [LARGE SCALE GENOMIC DNA]</scope>
    <source>
        <strain evidence="13">ATCC 50177 / NandII</strain>
    </source>
</reference>
<dbReference type="InterPro" id="IPR011990">
    <property type="entry name" value="TPR-like_helical_dom_sf"/>
</dbReference>
<feature type="compositionally biased region" description="Basic and acidic residues" evidence="11">
    <location>
        <begin position="37"/>
        <end position="47"/>
    </location>
</feature>
<keyword evidence="4" id="KW-1000">Mitochondrion outer membrane</keyword>
<dbReference type="Gene3D" id="1.25.40.10">
    <property type="entry name" value="Tetratricopeptide repeat domain"/>
    <property type="match status" value="2"/>
</dbReference>
<evidence type="ECO:0000256" key="7">
    <source>
        <dbReference type="ARBA" id="ARBA00023128"/>
    </source>
</evidence>
<evidence type="ECO:0000256" key="10">
    <source>
        <dbReference type="SAM" id="Coils"/>
    </source>
</evidence>
<evidence type="ECO:0000256" key="1">
    <source>
        <dbReference type="ARBA" id="ARBA00004572"/>
    </source>
</evidence>
<keyword evidence="12" id="KW-0675">Receptor</keyword>
<evidence type="ECO:0000256" key="3">
    <source>
        <dbReference type="ARBA" id="ARBA00022737"/>
    </source>
</evidence>
<dbReference type="Proteomes" id="UP000078348">
    <property type="component" value="Unassembled WGS sequence"/>
</dbReference>
<organism evidence="12 13">
    <name type="scientific">Blastocystis sp. subtype 1 (strain ATCC 50177 / NandII)</name>
    <dbReference type="NCBI Taxonomy" id="478820"/>
    <lineage>
        <taxon>Eukaryota</taxon>
        <taxon>Sar</taxon>
        <taxon>Stramenopiles</taxon>
        <taxon>Bigyra</taxon>
        <taxon>Opalozoa</taxon>
        <taxon>Opalinata</taxon>
        <taxon>Blastocystidae</taxon>
        <taxon>Blastocystis</taxon>
    </lineage>
</organism>
<dbReference type="PANTHER" id="PTHR46208:SF1">
    <property type="entry name" value="MITOCHONDRIAL IMPORT RECEPTOR SUBUNIT TOM70"/>
    <property type="match status" value="1"/>
</dbReference>
<dbReference type="SMART" id="SM00028">
    <property type="entry name" value="TPR"/>
    <property type="match status" value="7"/>
</dbReference>
<evidence type="ECO:0000256" key="6">
    <source>
        <dbReference type="ARBA" id="ARBA00022989"/>
    </source>
</evidence>
<evidence type="ECO:0000256" key="9">
    <source>
        <dbReference type="ARBA" id="ARBA00038030"/>
    </source>
</evidence>
<comment type="similarity">
    <text evidence="9">Belongs to the Tom70 family.</text>
</comment>
<protein>
    <submittedName>
        <fullName evidence="12">Mitochondrial import receptor subunit TOM70</fullName>
    </submittedName>
</protein>
<dbReference type="GO" id="GO:0005741">
    <property type="term" value="C:mitochondrial outer membrane"/>
    <property type="evidence" value="ECO:0007669"/>
    <property type="project" value="UniProtKB-SubCell"/>
</dbReference>
<keyword evidence="7" id="KW-0496">Mitochondrion</keyword>
<evidence type="ECO:0000256" key="8">
    <source>
        <dbReference type="ARBA" id="ARBA00023136"/>
    </source>
</evidence>
<dbReference type="STRING" id="478820.A0A196SHC0"/>
<name>A0A196SHC0_BLAHN</name>
<dbReference type="AlphaFoldDB" id="A0A196SHC0"/>
<proteinExistence type="inferred from homology"/>
<evidence type="ECO:0000313" key="12">
    <source>
        <dbReference type="EMBL" id="OAO16423.1"/>
    </source>
</evidence>
<feature type="coiled-coil region" evidence="10">
    <location>
        <begin position="558"/>
        <end position="595"/>
    </location>
</feature>
<accession>A0A196SHC0</accession>